<dbReference type="Proteomes" id="UP000697127">
    <property type="component" value="Unassembled WGS sequence"/>
</dbReference>
<organism evidence="1 2">
    <name type="scientific">Pichia californica</name>
    <dbReference type="NCBI Taxonomy" id="460514"/>
    <lineage>
        <taxon>Eukaryota</taxon>
        <taxon>Fungi</taxon>
        <taxon>Dikarya</taxon>
        <taxon>Ascomycota</taxon>
        <taxon>Saccharomycotina</taxon>
        <taxon>Pichiomycetes</taxon>
        <taxon>Pichiales</taxon>
        <taxon>Pichiaceae</taxon>
        <taxon>Pichia</taxon>
    </lineage>
</organism>
<evidence type="ECO:0000313" key="1">
    <source>
        <dbReference type="EMBL" id="KAG0685817.1"/>
    </source>
</evidence>
<accession>A0A9P7BDN8</accession>
<dbReference type="AlphaFoldDB" id="A0A9P7BDN8"/>
<sequence length="88" mass="10169">MKNPILYVDAPNSETPFNLSTILDEELTVEEDAIVINESDPILLDNYIWTDDSTKILPPEGEESDLEYLKFEDVKFDDNVEDDEIFKL</sequence>
<proteinExistence type="predicted"/>
<name>A0A9P7BDN8_9ASCO</name>
<keyword evidence="2" id="KW-1185">Reference proteome</keyword>
<protein>
    <submittedName>
        <fullName evidence="1">Uncharacterized protein</fullName>
    </submittedName>
</protein>
<reference evidence="1" key="1">
    <citation type="submission" date="2020-11" db="EMBL/GenBank/DDBJ databases">
        <title>Kefir isolates.</title>
        <authorList>
            <person name="Marcisauskas S."/>
            <person name="Kim Y."/>
            <person name="Blasche S."/>
        </authorList>
    </citation>
    <scope>NUCLEOTIDE SEQUENCE</scope>
    <source>
        <strain evidence="1">Olga-1</strain>
    </source>
</reference>
<dbReference type="EMBL" id="PUHW01000698">
    <property type="protein sequence ID" value="KAG0685817.1"/>
    <property type="molecule type" value="Genomic_DNA"/>
</dbReference>
<gene>
    <name evidence="1" type="ORF">C6P40_004725</name>
</gene>
<comment type="caution">
    <text evidence="1">The sequence shown here is derived from an EMBL/GenBank/DDBJ whole genome shotgun (WGS) entry which is preliminary data.</text>
</comment>
<evidence type="ECO:0000313" key="2">
    <source>
        <dbReference type="Proteomes" id="UP000697127"/>
    </source>
</evidence>